<dbReference type="RefSeq" id="WP_110448989.1">
    <property type="nucleotide sequence ID" value="NZ_CP029479.1"/>
</dbReference>
<gene>
    <name evidence="2" type="ORF">HYN04_00780</name>
</gene>
<dbReference type="OrthoDB" id="7193212at2"/>
<keyword evidence="3" id="KW-1185">Reference proteome</keyword>
<protein>
    <submittedName>
        <fullName evidence="2">Uncharacterized protein</fullName>
    </submittedName>
</protein>
<name>A0A2Z3HSW6_9CAUL</name>
<dbReference type="Proteomes" id="UP000247763">
    <property type="component" value="Chromosome"/>
</dbReference>
<feature type="signal peptide" evidence="1">
    <location>
        <begin position="1"/>
        <end position="20"/>
    </location>
</feature>
<proteinExistence type="predicted"/>
<dbReference type="EMBL" id="CP029479">
    <property type="protein sequence ID" value="AWM76420.1"/>
    <property type="molecule type" value="Genomic_DNA"/>
</dbReference>
<evidence type="ECO:0000256" key="1">
    <source>
        <dbReference type="SAM" id="SignalP"/>
    </source>
</evidence>
<evidence type="ECO:0000313" key="2">
    <source>
        <dbReference type="EMBL" id="AWM76420.1"/>
    </source>
</evidence>
<dbReference type="AlphaFoldDB" id="A0A2Z3HSW6"/>
<accession>A0A2Z3HSW6</accession>
<reference evidence="3" key="1">
    <citation type="submission" date="2018-05" db="EMBL/GenBank/DDBJ databases">
        <title>Genome sequencing of Phenylobacterium sp. HYN0004.</title>
        <authorList>
            <person name="Yi H."/>
            <person name="Baek C."/>
        </authorList>
    </citation>
    <scope>NUCLEOTIDE SEQUENCE [LARGE SCALE GENOMIC DNA]</scope>
    <source>
        <strain evidence="3">HYN0004</strain>
    </source>
</reference>
<organism evidence="2 3">
    <name type="scientific">Phenylobacterium parvum</name>
    <dbReference type="NCBI Taxonomy" id="2201350"/>
    <lineage>
        <taxon>Bacteria</taxon>
        <taxon>Pseudomonadati</taxon>
        <taxon>Pseudomonadota</taxon>
        <taxon>Alphaproteobacteria</taxon>
        <taxon>Caulobacterales</taxon>
        <taxon>Caulobacteraceae</taxon>
        <taxon>Phenylobacterium</taxon>
    </lineage>
</organism>
<dbReference type="KEGG" id="phb:HYN04_00780"/>
<sequence>MRSAVITLVAASAIAFPALAQDPPAAPASATPAAPAAAPETLPTDGEIGQVINVIRTVCVPLVRGGELPKLATSQAGFKRNKKEGGFTQTLVAKPYTLTVYDPGSNKQVCRIGLNYTSGGEKPILLGLDKFAYLNQPRLLLQRENNYVPPTDFMRVTSSWEYYTDKESTGLVFVQLKKPDGSEVNPKWGMGEILYSERQF</sequence>
<feature type="chain" id="PRO_5016263286" evidence="1">
    <location>
        <begin position="21"/>
        <end position="200"/>
    </location>
</feature>
<evidence type="ECO:0000313" key="3">
    <source>
        <dbReference type="Proteomes" id="UP000247763"/>
    </source>
</evidence>
<keyword evidence="1" id="KW-0732">Signal</keyword>